<evidence type="ECO:0000313" key="15">
    <source>
        <dbReference type="RefSeq" id="XP_018496396.1"/>
    </source>
</evidence>
<proteinExistence type="inferred from homology"/>
<dbReference type="RefSeq" id="XP_018496396.1">
    <property type="nucleotide sequence ID" value="XM_018640880.1"/>
</dbReference>
<evidence type="ECO:0000313" key="14">
    <source>
        <dbReference type="Proteomes" id="UP000694867"/>
    </source>
</evidence>
<organism evidence="14 15">
    <name type="scientific">Galendromus occidentalis</name>
    <name type="common">western predatory mite</name>
    <dbReference type="NCBI Taxonomy" id="34638"/>
    <lineage>
        <taxon>Eukaryota</taxon>
        <taxon>Metazoa</taxon>
        <taxon>Ecdysozoa</taxon>
        <taxon>Arthropoda</taxon>
        <taxon>Chelicerata</taxon>
        <taxon>Arachnida</taxon>
        <taxon>Acari</taxon>
        <taxon>Parasitiformes</taxon>
        <taxon>Mesostigmata</taxon>
        <taxon>Gamasina</taxon>
        <taxon>Phytoseioidea</taxon>
        <taxon>Phytoseiidae</taxon>
        <taxon>Typhlodrominae</taxon>
        <taxon>Galendromus</taxon>
    </lineage>
</organism>
<keyword evidence="11 12" id="KW-0407">Ion channel</keyword>
<evidence type="ECO:0000256" key="9">
    <source>
        <dbReference type="ARBA" id="ARBA00023136"/>
    </source>
</evidence>
<evidence type="ECO:0000256" key="8">
    <source>
        <dbReference type="ARBA" id="ARBA00023065"/>
    </source>
</evidence>
<evidence type="ECO:0000256" key="5">
    <source>
        <dbReference type="ARBA" id="ARBA00022692"/>
    </source>
</evidence>
<sequence length="210" mass="25234">MAYYPYEPHRDISCKLCDRECAFNASLLMCRCVRRDIALPYEVEWDKEPSGKRRFCDNDITFTRCWVRVLDEVEKCIDKHCKKQCWEDQYEVSITQDPWPDPYFFEEEKEKFKRIDIRNFREARNNLTKIRIVFGTLNKITYRHRAKYEQIELFSYMGGFIGIWIGVSFLNVLDYGTVLANWLIRRIRQYREDKKFAAALSGGFDDGTKH</sequence>
<feature type="transmembrane region" description="Helical" evidence="13">
    <location>
        <begin position="153"/>
        <end position="173"/>
    </location>
</feature>
<comment type="subcellular location">
    <subcellularLocation>
        <location evidence="1">Membrane</location>
        <topology evidence="1">Multi-pass membrane protein</topology>
    </subcellularLocation>
</comment>
<evidence type="ECO:0000256" key="10">
    <source>
        <dbReference type="ARBA" id="ARBA00023201"/>
    </source>
</evidence>
<keyword evidence="4 12" id="KW-0894">Sodium channel</keyword>
<dbReference type="PANTHER" id="PTHR11690">
    <property type="entry name" value="AMILORIDE-SENSITIVE SODIUM CHANNEL-RELATED"/>
    <property type="match status" value="1"/>
</dbReference>
<keyword evidence="9 13" id="KW-0472">Membrane</keyword>
<dbReference type="Pfam" id="PF00858">
    <property type="entry name" value="ASC"/>
    <property type="match status" value="1"/>
</dbReference>
<keyword evidence="14" id="KW-1185">Reference proteome</keyword>
<keyword evidence="5 12" id="KW-0812">Transmembrane</keyword>
<dbReference type="Proteomes" id="UP000694867">
    <property type="component" value="Unplaced"/>
</dbReference>
<dbReference type="GeneID" id="100898287"/>
<evidence type="ECO:0000256" key="4">
    <source>
        <dbReference type="ARBA" id="ARBA00022461"/>
    </source>
</evidence>
<dbReference type="InterPro" id="IPR001873">
    <property type="entry name" value="ENaC"/>
</dbReference>
<accession>A0AAJ7L6H0</accession>
<evidence type="ECO:0000256" key="12">
    <source>
        <dbReference type="RuleBase" id="RU000679"/>
    </source>
</evidence>
<evidence type="ECO:0000256" key="11">
    <source>
        <dbReference type="ARBA" id="ARBA00023303"/>
    </source>
</evidence>
<keyword evidence="8 12" id="KW-0406">Ion transport</keyword>
<evidence type="ECO:0000256" key="6">
    <source>
        <dbReference type="ARBA" id="ARBA00022989"/>
    </source>
</evidence>
<evidence type="ECO:0000256" key="3">
    <source>
        <dbReference type="ARBA" id="ARBA00022448"/>
    </source>
</evidence>
<evidence type="ECO:0000256" key="13">
    <source>
        <dbReference type="SAM" id="Phobius"/>
    </source>
</evidence>
<keyword evidence="7" id="KW-0915">Sodium</keyword>
<dbReference type="Gene3D" id="1.10.287.770">
    <property type="entry name" value="YojJ-like"/>
    <property type="match status" value="1"/>
</dbReference>
<protein>
    <submittedName>
        <fullName evidence="15">Degenerin unc-8</fullName>
    </submittedName>
</protein>
<evidence type="ECO:0000256" key="2">
    <source>
        <dbReference type="ARBA" id="ARBA00007193"/>
    </source>
</evidence>
<dbReference type="GO" id="GO:0015280">
    <property type="term" value="F:ligand-gated sodium channel activity"/>
    <property type="evidence" value="ECO:0007669"/>
    <property type="project" value="TreeGrafter"/>
</dbReference>
<dbReference type="AlphaFoldDB" id="A0AAJ7L6H0"/>
<comment type="similarity">
    <text evidence="2 12">Belongs to the amiloride-sensitive sodium channel (TC 1.A.6) family.</text>
</comment>
<keyword evidence="6 13" id="KW-1133">Transmembrane helix</keyword>
<dbReference type="GO" id="GO:0005886">
    <property type="term" value="C:plasma membrane"/>
    <property type="evidence" value="ECO:0007669"/>
    <property type="project" value="TreeGrafter"/>
</dbReference>
<evidence type="ECO:0000256" key="7">
    <source>
        <dbReference type="ARBA" id="ARBA00023053"/>
    </source>
</evidence>
<evidence type="ECO:0000256" key="1">
    <source>
        <dbReference type="ARBA" id="ARBA00004141"/>
    </source>
</evidence>
<dbReference type="KEGG" id="goe:100898287"/>
<keyword evidence="3 12" id="KW-0813">Transport</keyword>
<gene>
    <name evidence="15" type="primary">LOC100898287</name>
</gene>
<keyword evidence="10 12" id="KW-0739">Sodium transport</keyword>
<dbReference type="PRINTS" id="PR01078">
    <property type="entry name" value="AMINACHANNEL"/>
</dbReference>
<name>A0AAJ7L6H0_9ACAR</name>
<reference evidence="15" key="1">
    <citation type="submission" date="2025-08" db="UniProtKB">
        <authorList>
            <consortium name="RefSeq"/>
        </authorList>
    </citation>
    <scope>IDENTIFICATION</scope>
</reference>